<evidence type="ECO:0000313" key="13">
    <source>
        <dbReference type="Proteomes" id="UP000234585"/>
    </source>
</evidence>
<dbReference type="GO" id="GO:0006974">
    <property type="term" value="P:DNA damage response"/>
    <property type="evidence" value="ECO:0007669"/>
    <property type="project" value="UniProtKB-KW"/>
</dbReference>
<dbReference type="GO" id="GO:0031297">
    <property type="term" value="P:replication fork processing"/>
    <property type="evidence" value="ECO:0007669"/>
    <property type="project" value="UniProtKB-UniRule"/>
</dbReference>
<dbReference type="GO" id="GO:0031298">
    <property type="term" value="C:replication fork protection complex"/>
    <property type="evidence" value="ECO:0007669"/>
    <property type="project" value="TreeGrafter"/>
</dbReference>
<evidence type="ECO:0000256" key="1">
    <source>
        <dbReference type="ARBA" id="ARBA00004123"/>
    </source>
</evidence>
<dbReference type="PANTHER" id="PTHR13220">
    <property type="entry name" value="TIMELESS INTERACTING-RELATED"/>
    <property type="match status" value="1"/>
</dbReference>
<dbReference type="GO" id="GO:0043111">
    <property type="term" value="P:replication fork arrest"/>
    <property type="evidence" value="ECO:0007669"/>
    <property type="project" value="TreeGrafter"/>
</dbReference>
<dbReference type="EMBL" id="KZ559146">
    <property type="protein sequence ID" value="PLB36967.1"/>
    <property type="molecule type" value="Genomic_DNA"/>
</dbReference>
<dbReference type="PANTHER" id="PTHR13220:SF11">
    <property type="entry name" value="TIMELESS-INTERACTING PROTEIN"/>
    <property type="match status" value="1"/>
</dbReference>
<comment type="similarity">
    <text evidence="2 9">Belongs to the CSM3 family.</text>
</comment>
<proteinExistence type="inferred from homology"/>
<feature type="compositionally biased region" description="Acidic residues" evidence="10">
    <location>
        <begin position="240"/>
        <end position="256"/>
    </location>
</feature>
<dbReference type="AlphaFoldDB" id="A0A2I2F8L9"/>
<name>A0A2I2F8L9_ASPCN</name>
<feature type="region of interest" description="Disordered" evidence="10">
    <location>
        <begin position="186"/>
        <end position="286"/>
    </location>
</feature>
<keyword evidence="4 9" id="KW-0227">DNA damage</keyword>
<dbReference type="Pfam" id="PF07962">
    <property type="entry name" value="Swi3"/>
    <property type="match status" value="1"/>
</dbReference>
<dbReference type="GeneID" id="36520204"/>
<sequence>MARSDNPGIQRDPSPDHLGDDLFTYDDMDAILNDAPAPTNNDRAMSPAEANGSGLGLGLDEEVKISKKRQPVAKLDETRLLSQAGIPKLRFRAKRKLHFKGKGHEFSDAARLLNFYQLWLDDLYPRAKFADGLAMIEKLGHSKRLRTMRKEWIEEERPKSQSADNDDDVLATKLPDMISEIGTRLNKATSTSAHQPDSTGHELQSETQRRSEQQSPADDPVGNHSVPEEYPGMDTAGQDAPDDDELDALLREEEENMATTESALAGSKAPQRDADEFEFMDDLDII</sequence>
<evidence type="ECO:0000256" key="4">
    <source>
        <dbReference type="ARBA" id="ARBA00022763"/>
    </source>
</evidence>
<evidence type="ECO:0000256" key="8">
    <source>
        <dbReference type="ARBA" id="ARBA00025496"/>
    </source>
</evidence>
<feature type="region of interest" description="Disordered" evidence="10">
    <location>
        <begin position="1"/>
        <end position="53"/>
    </location>
</feature>
<feature type="compositionally biased region" description="Basic and acidic residues" evidence="10">
    <location>
        <begin position="199"/>
        <end position="212"/>
    </location>
</feature>
<evidence type="ECO:0000256" key="6">
    <source>
        <dbReference type="ARBA" id="ARBA00023242"/>
    </source>
</evidence>
<dbReference type="GO" id="GO:0003677">
    <property type="term" value="F:DNA binding"/>
    <property type="evidence" value="ECO:0007669"/>
    <property type="project" value="TreeGrafter"/>
</dbReference>
<dbReference type="Proteomes" id="UP000234585">
    <property type="component" value="Unassembled WGS sequence"/>
</dbReference>
<evidence type="ECO:0000256" key="9">
    <source>
        <dbReference type="RuleBase" id="RU366049"/>
    </source>
</evidence>
<feature type="domain" description="Chromosome segregation in meiosis protein 3" evidence="11">
    <location>
        <begin position="74"/>
        <end position="156"/>
    </location>
</feature>
<comment type="subcellular location">
    <subcellularLocation>
        <location evidence="1 9">Nucleus</location>
    </subcellularLocation>
</comment>
<organism evidence="12 13">
    <name type="scientific">Aspergillus candidus</name>
    <dbReference type="NCBI Taxonomy" id="41067"/>
    <lineage>
        <taxon>Eukaryota</taxon>
        <taxon>Fungi</taxon>
        <taxon>Dikarya</taxon>
        <taxon>Ascomycota</taxon>
        <taxon>Pezizomycotina</taxon>
        <taxon>Eurotiomycetes</taxon>
        <taxon>Eurotiomycetidae</taxon>
        <taxon>Eurotiales</taxon>
        <taxon>Aspergillaceae</taxon>
        <taxon>Aspergillus</taxon>
        <taxon>Aspergillus subgen. Circumdati</taxon>
    </lineage>
</organism>
<protein>
    <recommendedName>
        <fullName evidence="9">Chromosome segregation in meiosis protein</fullName>
    </recommendedName>
</protein>
<dbReference type="GO" id="GO:0000076">
    <property type="term" value="P:DNA replication checkpoint signaling"/>
    <property type="evidence" value="ECO:0007669"/>
    <property type="project" value="UniProtKB-UniRule"/>
</dbReference>
<evidence type="ECO:0000256" key="3">
    <source>
        <dbReference type="ARBA" id="ARBA00011217"/>
    </source>
</evidence>
<evidence type="ECO:0000259" key="11">
    <source>
        <dbReference type="Pfam" id="PF07962"/>
    </source>
</evidence>
<comment type="function">
    <text evidence="8">Forms a fork protection complex (FPC) with TOF1 and which is required for chromosome segregation during meiosis and DNA damage repair. FPC coordinates leading and lagging strand synthesis and moves with the replication fork. FPC stabilizes replication forks in a configuration that is recognized by replication checkpoint sensors.</text>
</comment>
<dbReference type="InterPro" id="IPR012923">
    <property type="entry name" value="Csm3"/>
</dbReference>
<dbReference type="STRING" id="41067.A0A2I2F8L9"/>
<feature type="compositionally biased region" description="Acidic residues" evidence="10">
    <location>
        <begin position="275"/>
        <end position="286"/>
    </location>
</feature>
<keyword evidence="13" id="KW-1185">Reference proteome</keyword>
<dbReference type="InterPro" id="IPR040038">
    <property type="entry name" value="TIPIN/Csm3/Swi3"/>
</dbReference>
<evidence type="ECO:0000256" key="5">
    <source>
        <dbReference type="ARBA" id="ARBA00022880"/>
    </source>
</evidence>
<gene>
    <name evidence="12" type="ORF">BDW47DRAFT_107586</name>
</gene>
<evidence type="ECO:0000313" key="12">
    <source>
        <dbReference type="EMBL" id="PLB36967.1"/>
    </source>
</evidence>
<keyword evidence="5" id="KW-0236">DNA replication inhibitor</keyword>
<keyword evidence="7 9" id="KW-0131">Cell cycle</keyword>
<dbReference type="RefSeq" id="XP_024670979.1">
    <property type="nucleotide sequence ID" value="XM_024813044.1"/>
</dbReference>
<comment type="function">
    <text evidence="9">Plays an important role in the control of DNA replication and the maintenance of replication fork stability.</text>
</comment>
<evidence type="ECO:0000256" key="2">
    <source>
        <dbReference type="ARBA" id="ARBA00006075"/>
    </source>
</evidence>
<accession>A0A2I2F8L9</accession>
<comment type="subunit">
    <text evidence="3">Component of the fork protection complex (FPC) consisting of TOF1 and CSM3.</text>
</comment>
<feature type="compositionally biased region" description="Polar residues" evidence="10">
    <location>
        <begin position="186"/>
        <end position="198"/>
    </location>
</feature>
<reference evidence="12 13" key="1">
    <citation type="submission" date="2017-12" db="EMBL/GenBank/DDBJ databases">
        <authorList>
            <consortium name="DOE Joint Genome Institute"/>
            <person name="Haridas S."/>
            <person name="Kjaerbolling I."/>
            <person name="Vesth T.C."/>
            <person name="Frisvad J.C."/>
            <person name="Nybo J.L."/>
            <person name="Theobald S."/>
            <person name="Kuo A."/>
            <person name="Bowyer P."/>
            <person name="Matsuda Y."/>
            <person name="Mondo S."/>
            <person name="Lyhne E.K."/>
            <person name="Kogle M.E."/>
            <person name="Clum A."/>
            <person name="Lipzen A."/>
            <person name="Salamov A."/>
            <person name="Ngan C.Y."/>
            <person name="Daum C."/>
            <person name="Chiniquy J."/>
            <person name="Barry K."/>
            <person name="LaButti K."/>
            <person name="Simmons B.A."/>
            <person name="Magnuson J.K."/>
            <person name="Mortensen U.H."/>
            <person name="Larsen T.O."/>
            <person name="Grigoriev I.V."/>
            <person name="Baker S.E."/>
            <person name="Andersen M.R."/>
            <person name="Nordberg H.P."/>
            <person name="Cantor M.N."/>
            <person name="Hua S.X."/>
        </authorList>
    </citation>
    <scope>NUCLEOTIDE SEQUENCE [LARGE SCALE GENOMIC DNA]</scope>
    <source>
        <strain evidence="12 13">CBS 102.13</strain>
    </source>
</reference>
<evidence type="ECO:0000256" key="7">
    <source>
        <dbReference type="ARBA" id="ARBA00023306"/>
    </source>
</evidence>
<dbReference type="OrthoDB" id="437078at2759"/>
<keyword evidence="6 9" id="KW-0539">Nucleus</keyword>
<evidence type="ECO:0000256" key="10">
    <source>
        <dbReference type="SAM" id="MobiDB-lite"/>
    </source>
</evidence>